<evidence type="ECO:0000256" key="1">
    <source>
        <dbReference type="ARBA" id="ARBA00023015"/>
    </source>
</evidence>
<evidence type="ECO:0000259" key="3">
    <source>
        <dbReference type="Pfam" id="PF13305"/>
    </source>
</evidence>
<dbReference type="SUPFAM" id="SSF48498">
    <property type="entry name" value="Tetracyclin repressor-like, C-terminal domain"/>
    <property type="match status" value="1"/>
</dbReference>
<comment type="caution">
    <text evidence="4">The sequence shown here is derived from an EMBL/GenBank/DDBJ whole genome shotgun (WGS) entry which is preliminary data.</text>
</comment>
<dbReference type="EMBL" id="MZGX01000005">
    <property type="protein sequence ID" value="OPX45094.1"/>
    <property type="molecule type" value="Genomic_DNA"/>
</dbReference>
<proteinExistence type="predicted"/>
<dbReference type="Gene3D" id="1.10.357.10">
    <property type="entry name" value="Tetracycline Repressor, domain 2"/>
    <property type="match status" value="1"/>
</dbReference>
<keyword evidence="2" id="KW-0804">Transcription</keyword>
<evidence type="ECO:0000256" key="2">
    <source>
        <dbReference type="ARBA" id="ARBA00023163"/>
    </source>
</evidence>
<evidence type="ECO:0000313" key="4">
    <source>
        <dbReference type="EMBL" id="OPX45094.1"/>
    </source>
</evidence>
<dbReference type="RefSeq" id="WP_080063436.1">
    <property type="nucleotide sequence ID" value="NZ_MZGX01000005.1"/>
</dbReference>
<dbReference type="InterPro" id="IPR036271">
    <property type="entry name" value="Tet_transcr_reg_TetR-rel_C_sf"/>
</dbReference>
<keyword evidence="1" id="KW-0805">Transcription regulation</keyword>
<sequence>MPPKIKIFKENIIEAAFTLTRERGWEYINARSLALQLACSTQPIFRVYKDMAELKRDLFSYAEGFYNEYIQGRINPDNIFLSIGMAYISFAKEEPNLFRMIFMNNHFKVNNFIEMTDGDENAMIAAGIAAANNIGIEDARLLYAETWLFTHGIASMLVTNSCAFQEKETEQMLRNAFTGFLRQIREARGNG</sequence>
<dbReference type="InterPro" id="IPR025996">
    <property type="entry name" value="MT1864/Rv1816-like_C"/>
</dbReference>
<dbReference type="AlphaFoldDB" id="A0A1V4SMP4"/>
<gene>
    <name evidence="4" type="ORF">CLHUN_09810</name>
</gene>
<dbReference type="Proteomes" id="UP000191554">
    <property type="component" value="Unassembled WGS sequence"/>
</dbReference>
<organism evidence="4 5">
    <name type="scientific">Ruminiclostridium hungatei</name>
    <name type="common">Clostridium hungatei</name>
    <dbReference type="NCBI Taxonomy" id="48256"/>
    <lineage>
        <taxon>Bacteria</taxon>
        <taxon>Bacillati</taxon>
        <taxon>Bacillota</taxon>
        <taxon>Clostridia</taxon>
        <taxon>Eubacteriales</taxon>
        <taxon>Oscillospiraceae</taxon>
        <taxon>Ruminiclostridium</taxon>
    </lineage>
</organism>
<keyword evidence="5" id="KW-1185">Reference proteome</keyword>
<accession>A0A1V4SMP4</accession>
<protein>
    <recommendedName>
        <fullName evidence="3">HTH-type transcriptional regulator MT1864/Rv1816-like C-terminal domain-containing protein</fullName>
    </recommendedName>
</protein>
<dbReference type="STRING" id="48256.CLHUN_09810"/>
<dbReference type="OrthoDB" id="66596at2"/>
<name>A0A1V4SMP4_RUMHU</name>
<feature type="domain" description="HTH-type transcriptional regulator MT1864/Rv1816-like C-terminal" evidence="3">
    <location>
        <begin position="82"/>
        <end position="174"/>
    </location>
</feature>
<dbReference type="Pfam" id="PF13305">
    <property type="entry name" value="TetR_C_33"/>
    <property type="match status" value="1"/>
</dbReference>
<reference evidence="4 5" key="1">
    <citation type="submission" date="2017-03" db="EMBL/GenBank/DDBJ databases">
        <title>Genome sequence of Clostridium hungatei DSM 14427.</title>
        <authorList>
            <person name="Poehlein A."/>
            <person name="Daniel R."/>
        </authorList>
    </citation>
    <scope>NUCLEOTIDE SEQUENCE [LARGE SCALE GENOMIC DNA]</scope>
    <source>
        <strain evidence="4 5">DSM 14427</strain>
    </source>
</reference>
<dbReference type="InterPro" id="IPR009057">
    <property type="entry name" value="Homeodomain-like_sf"/>
</dbReference>
<dbReference type="SUPFAM" id="SSF46689">
    <property type="entry name" value="Homeodomain-like"/>
    <property type="match status" value="1"/>
</dbReference>
<evidence type="ECO:0000313" key="5">
    <source>
        <dbReference type="Proteomes" id="UP000191554"/>
    </source>
</evidence>